<evidence type="ECO:0000256" key="12">
    <source>
        <dbReference type="ARBA" id="ARBA00023012"/>
    </source>
</evidence>
<dbReference type="PROSITE" id="PS50109">
    <property type="entry name" value="HIS_KIN"/>
    <property type="match status" value="1"/>
</dbReference>
<dbReference type="PRINTS" id="PR00344">
    <property type="entry name" value="BCTRLSENSOR"/>
</dbReference>
<evidence type="ECO:0000256" key="7">
    <source>
        <dbReference type="ARBA" id="ARBA00022692"/>
    </source>
</evidence>
<evidence type="ECO:0000256" key="6">
    <source>
        <dbReference type="ARBA" id="ARBA00022679"/>
    </source>
</evidence>
<comment type="caution">
    <text evidence="19">The sequence shown here is derived from an EMBL/GenBank/DDBJ whole genome shotgun (WGS) entry which is preliminary data.</text>
</comment>
<dbReference type="InterPro" id="IPR003661">
    <property type="entry name" value="HisK_dim/P_dom"/>
</dbReference>
<dbReference type="Pfam" id="PF00512">
    <property type="entry name" value="HisKA"/>
    <property type="match status" value="1"/>
</dbReference>
<proteinExistence type="predicted"/>
<dbReference type="Pfam" id="PF02518">
    <property type="entry name" value="HATPase_c"/>
    <property type="match status" value="1"/>
</dbReference>
<dbReference type="SUPFAM" id="SSF47226">
    <property type="entry name" value="Histidine-containing phosphotransfer domain, HPT domain"/>
    <property type="match status" value="1"/>
</dbReference>
<dbReference type="Gene3D" id="3.40.50.2300">
    <property type="match status" value="1"/>
</dbReference>
<evidence type="ECO:0000313" key="19">
    <source>
        <dbReference type="EMBL" id="OYQ32666.1"/>
    </source>
</evidence>
<dbReference type="CDD" id="cd16922">
    <property type="entry name" value="HATPase_EvgS-ArcB-TorS-like"/>
    <property type="match status" value="1"/>
</dbReference>
<evidence type="ECO:0000313" key="20">
    <source>
        <dbReference type="Proteomes" id="UP000216998"/>
    </source>
</evidence>
<dbReference type="PANTHER" id="PTHR45339">
    <property type="entry name" value="HYBRID SIGNAL TRANSDUCTION HISTIDINE KINASE J"/>
    <property type="match status" value="1"/>
</dbReference>
<evidence type="ECO:0000259" key="18">
    <source>
        <dbReference type="PROSITE" id="PS50885"/>
    </source>
</evidence>
<dbReference type="PROSITE" id="PS50110">
    <property type="entry name" value="RESPONSE_REGULATORY"/>
    <property type="match status" value="1"/>
</dbReference>
<dbReference type="Pfam" id="PF00072">
    <property type="entry name" value="Response_reg"/>
    <property type="match status" value="1"/>
</dbReference>
<feature type="transmembrane region" description="Helical" evidence="15">
    <location>
        <begin position="60"/>
        <end position="82"/>
    </location>
</feature>
<comment type="subcellular location">
    <subcellularLocation>
        <location evidence="2">Cell membrane</location>
        <topology evidence="2">Multi-pass membrane protein</topology>
    </subcellularLocation>
</comment>
<keyword evidence="13 15" id="KW-0472">Membrane</keyword>
<keyword evidence="7 15" id="KW-0812">Transmembrane</keyword>
<sequence>MVSPCVLIRRCCYRWKGISGGRAAVRGVRCWATFRVMFCGKSIRHVSRCWTEPMNIRTRITTALVFAAVAFVLSTASALWSWQWMDRSTARVTDAQTLVRAVFELSLLVHEYRDTGSERALFQWQRSHEKLSAELERMRGIGNDPVDMALLRRISADNALMMDGMVRLTQSRTAPEAASVAQDTLQLRYNVMASDADRLAAHANERVNAWGRLLMVLQVLPLLLLAITVALATAASRRVLQGLNGIAAGMSAIGQGKLDHRLPVSGRDEFAVLASGVNRMAEQLQTLYAELAGKVEALSNAKGQAEAAERAKSAFLANMSHEIRTPLNAIIGFADLLRDEKAPVPEREKWLALQMEASRTLVSIVDDILDLSKIEAGRLELEMGPLNPAHLAESCMALLAPRAADKGLSLRTEIASDLPEWVLGDATRLRQVLLNLLSNAVKFTNKGSVVLTVARTGVQLRLTVIDTGMGIPADRQKHLFMPFSQLDASVTRRFGGTGLGLAITKRLVEAMQGQIAVTSQPGAGSRFEVTLPLAVTSAPPPDTETVNATALPSYRPLSILLAEDVFANQMLVRTILEKAGHHVTVVENGADAVSSVARDGGGLDLVLMDVQMPVMDGMEATRRIRQAGGTLPILALTANVLREEREACLDAGMNGHVAKPVTPQALNKAIADIAGFRLTRNEAPLPISGGAALVPTNAGPALEQAVLDNLLLVVGDDVGVQLLNEALTSFHTRVEAILAAGDDLGRVEKEAHSLVSAAGNLGFMTLSRHSRALMIAASEGDKVETQRLVSGMPGLCEAALIQGRQVIDRLSAAAAV</sequence>
<dbReference type="EC" id="2.7.13.3" evidence="3"/>
<reference evidence="19 20" key="1">
    <citation type="submission" date="2017-07" db="EMBL/GenBank/DDBJ databases">
        <title>Niveispirillum cyanobacteriorum sp. nov., isolated from cyanobacterial aggregates in a eutrophic lake.</title>
        <authorList>
            <person name="Cai H."/>
        </authorList>
    </citation>
    <scope>NUCLEOTIDE SEQUENCE [LARGE SCALE GENOMIC DNA]</scope>
    <source>
        <strain evidence="20">TH1-14</strain>
    </source>
</reference>
<dbReference type="EMBL" id="NOXU01000031">
    <property type="protein sequence ID" value="OYQ32666.1"/>
    <property type="molecule type" value="Genomic_DNA"/>
</dbReference>
<evidence type="ECO:0000256" key="13">
    <source>
        <dbReference type="ARBA" id="ARBA00023136"/>
    </source>
</evidence>
<keyword evidence="10" id="KW-0067">ATP-binding</keyword>
<dbReference type="Gene3D" id="1.10.287.130">
    <property type="match status" value="1"/>
</dbReference>
<accession>A0A255YTU9</accession>
<evidence type="ECO:0000259" key="17">
    <source>
        <dbReference type="PROSITE" id="PS50110"/>
    </source>
</evidence>
<keyword evidence="4" id="KW-1003">Cell membrane</keyword>
<evidence type="ECO:0000256" key="9">
    <source>
        <dbReference type="ARBA" id="ARBA00022777"/>
    </source>
</evidence>
<evidence type="ECO:0000256" key="11">
    <source>
        <dbReference type="ARBA" id="ARBA00022989"/>
    </source>
</evidence>
<evidence type="ECO:0000256" key="4">
    <source>
        <dbReference type="ARBA" id="ARBA00022475"/>
    </source>
</evidence>
<evidence type="ECO:0000256" key="10">
    <source>
        <dbReference type="ARBA" id="ARBA00022840"/>
    </source>
</evidence>
<dbReference type="FunFam" id="3.30.565.10:FF:000010">
    <property type="entry name" value="Sensor histidine kinase RcsC"/>
    <property type="match status" value="1"/>
</dbReference>
<protein>
    <recommendedName>
        <fullName evidence="3">histidine kinase</fullName>
        <ecNumber evidence="3">2.7.13.3</ecNumber>
    </recommendedName>
</protein>
<dbReference type="InterPro" id="IPR036641">
    <property type="entry name" value="HPT_dom_sf"/>
</dbReference>
<keyword evidence="12" id="KW-0902">Two-component regulatory system</keyword>
<evidence type="ECO:0000256" key="15">
    <source>
        <dbReference type="SAM" id="Phobius"/>
    </source>
</evidence>
<feature type="domain" description="Histidine kinase" evidence="16">
    <location>
        <begin position="318"/>
        <end position="535"/>
    </location>
</feature>
<feature type="modified residue" description="4-aspartylphosphate" evidence="14">
    <location>
        <position position="609"/>
    </location>
</feature>
<feature type="domain" description="HAMP" evidence="18">
    <location>
        <begin position="237"/>
        <end position="289"/>
    </location>
</feature>
<organism evidence="19 20">
    <name type="scientific">Niveispirillum lacus</name>
    <dbReference type="NCBI Taxonomy" id="1981099"/>
    <lineage>
        <taxon>Bacteria</taxon>
        <taxon>Pseudomonadati</taxon>
        <taxon>Pseudomonadota</taxon>
        <taxon>Alphaproteobacteria</taxon>
        <taxon>Rhodospirillales</taxon>
        <taxon>Azospirillaceae</taxon>
        <taxon>Niveispirillum</taxon>
    </lineage>
</organism>
<dbReference type="PROSITE" id="PS50885">
    <property type="entry name" value="HAMP"/>
    <property type="match status" value="1"/>
</dbReference>
<gene>
    <name evidence="19" type="ORF">CHU95_18025</name>
</gene>
<evidence type="ECO:0000256" key="14">
    <source>
        <dbReference type="PROSITE-ProRule" id="PRU00169"/>
    </source>
</evidence>
<dbReference type="PANTHER" id="PTHR45339:SF1">
    <property type="entry name" value="HYBRID SIGNAL TRANSDUCTION HISTIDINE KINASE J"/>
    <property type="match status" value="1"/>
</dbReference>
<dbReference type="SUPFAM" id="SSF55874">
    <property type="entry name" value="ATPase domain of HSP90 chaperone/DNA topoisomerase II/histidine kinase"/>
    <property type="match status" value="1"/>
</dbReference>
<dbReference type="SUPFAM" id="SSF52172">
    <property type="entry name" value="CheY-like"/>
    <property type="match status" value="1"/>
</dbReference>
<feature type="transmembrane region" description="Helical" evidence="15">
    <location>
        <begin position="213"/>
        <end position="235"/>
    </location>
</feature>
<dbReference type="GO" id="GO:0005524">
    <property type="term" value="F:ATP binding"/>
    <property type="evidence" value="ECO:0007669"/>
    <property type="project" value="UniProtKB-KW"/>
</dbReference>
<dbReference type="InterPro" id="IPR004358">
    <property type="entry name" value="Sig_transdc_His_kin-like_C"/>
</dbReference>
<dbReference type="InterPro" id="IPR001789">
    <property type="entry name" value="Sig_transdc_resp-reg_receiver"/>
</dbReference>
<feature type="domain" description="Response regulatory" evidence="17">
    <location>
        <begin position="558"/>
        <end position="674"/>
    </location>
</feature>
<dbReference type="CDD" id="cd17546">
    <property type="entry name" value="REC_hyHK_CKI1_RcsC-like"/>
    <property type="match status" value="1"/>
</dbReference>
<dbReference type="InterPro" id="IPR036890">
    <property type="entry name" value="HATPase_C_sf"/>
</dbReference>
<dbReference type="Gene3D" id="1.20.120.160">
    <property type="entry name" value="HPT domain"/>
    <property type="match status" value="1"/>
</dbReference>
<evidence type="ECO:0000256" key="1">
    <source>
        <dbReference type="ARBA" id="ARBA00000085"/>
    </source>
</evidence>
<dbReference type="SMART" id="SM00387">
    <property type="entry name" value="HATPase_c"/>
    <property type="match status" value="1"/>
</dbReference>
<evidence type="ECO:0000256" key="5">
    <source>
        <dbReference type="ARBA" id="ARBA00022553"/>
    </source>
</evidence>
<keyword evidence="11 15" id="KW-1133">Transmembrane helix</keyword>
<dbReference type="CDD" id="cd00082">
    <property type="entry name" value="HisKA"/>
    <property type="match status" value="1"/>
</dbReference>
<evidence type="ECO:0000256" key="3">
    <source>
        <dbReference type="ARBA" id="ARBA00012438"/>
    </source>
</evidence>
<dbReference type="CDD" id="cd06225">
    <property type="entry name" value="HAMP"/>
    <property type="match status" value="1"/>
</dbReference>
<dbReference type="OrthoDB" id="9801651at2"/>
<dbReference type="SMART" id="SM00304">
    <property type="entry name" value="HAMP"/>
    <property type="match status" value="1"/>
</dbReference>
<evidence type="ECO:0000256" key="8">
    <source>
        <dbReference type="ARBA" id="ARBA00022741"/>
    </source>
</evidence>
<evidence type="ECO:0000259" key="16">
    <source>
        <dbReference type="PROSITE" id="PS50109"/>
    </source>
</evidence>
<dbReference type="InterPro" id="IPR003594">
    <property type="entry name" value="HATPase_dom"/>
</dbReference>
<dbReference type="Gene3D" id="6.10.340.10">
    <property type="match status" value="1"/>
</dbReference>
<dbReference type="GO" id="GO:0005886">
    <property type="term" value="C:plasma membrane"/>
    <property type="evidence" value="ECO:0007669"/>
    <property type="project" value="UniProtKB-SubCell"/>
</dbReference>
<evidence type="ECO:0000256" key="2">
    <source>
        <dbReference type="ARBA" id="ARBA00004651"/>
    </source>
</evidence>
<dbReference type="AlphaFoldDB" id="A0A255YTU9"/>
<keyword evidence="20" id="KW-1185">Reference proteome</keyword>
<keyword evidence="8" id="KW-0547">Nucleotide-binding</keyword>
<keyword evidence="9" id="KW-0418">Kinase</keyword>
<dbReference type="SMART" id="SM00388">
    <property type="entry name" value="HisKA"/>
    <property type="match status" value="1"/>
</dbReference>
<dbReference type="Pfam" id="PF00672">
    <property type="entry name" value="HAMP"/>
    <property type="match status" value="1"/>
</dbReference>
<name>A0A255YTU9_9PROT</name>
<dbReference type="InterPro" id="IPR036097">
    <property type="entry name" value="HisK_dim/P_sf"/>
</dbReference>
<dbReference type="SUPFAM" id="SSF47384">
    <property type="entry name" value="Homodimeric domain of signal transducing histidine kinase"/>
    <property type="match status" value="1"/>
</dbReference>
<comment type="catalytic activity">
    <reaction evidence="1">
        <text>ATP + protein L-histidine = ADP + protein N-phospho-L-histidine.</text>
        <dbReference type="EC" id="2.7.13.3"/>
    </reaction>
</comment>
<dbReference type="GO" id="GO:0000155">
    <property type="term" value="F:phosphorelay sensor kinase activity"/>
    <property type="evidence" value="ECO:0007669"/>
    <property type="project" value="InterPro"/>
</dbReference>
<dbReference type="Gene3D" id="3.30.565.10">
    <property type="entry name" value="Histidine kinase-like ATPase, C-terminal domain"/>
    <property type="match status" value="1"/>
</dbReference>
<dbReference type="SUPFAM" id="SSF158472">
    <property type="entry name" value="HAMP domain-like"/>
    <property type="match status" value="1"/>
</dbReference>
<dbReference type="InterPro" id="IPR011006">
    <property type="entry name" value="CheY-like_superfamily"/>
</dbReference>
<keyword evidence="5 14" id="KW-0597">Phosphoprotein</keyword>
<dbReference type="Proteomes" id="UP000216998">
    <property type="component" value="Unassembled WGS sequence"/>
</dbReference>
<dbReference type="SMART" id="SM00448">
    <property type="entry name" value="REC"/>
    <property type="match status" value="1"/>
</dbReference>
<keyword evidence="6" id="KW-0808">Transferase</keyword>
<dbReference type="InterPro" id="IPR005467">
    <property type="entry name" value="His_kinase_dom"/>
</dbReference>
<dbReference type="InterPro" id="IPR003660">
    <property type="entry name" value="HAMP_dom"/>
</dbReference>